<dbReference type="PANTHER" id="PTHR48102">
    <property type="entry name" value="ATP-DEPENDENT CLP PROTEASE ATP-BINDING SUBUNIT CLPX-LIKE, MITOCHONDRIAL-RELATED"/>
    <property type="match status" value="1"/>
</dbReference>
<feature type="domain" description="Clp ATPase C-terminal" evidence="9">
    <location>
        <begin position="336"/>
        <end position="432"/>
    </location>
</feature>
<dbReference type="FunFam" id="3.40.50.300:FF:000220">
    <property type="entry name" value="ATP-dependent protease ATPase subunit HslU"/>
    <property type="match status" value="1"/>
</dbReference>
<comment type="caution">
    <text evidence="10">The sequence shown here is derived from an EMBL/GenBank/DDBJ whole genome shotgun (WGS) entry which is preliminary data.</text>
</comment>
<dbReference type="OrthoDB" id="9804062at2"/>
<dbReference type="EMBL" id="SNVV01000007">
    <property type="protein sequence ID" value="TDN51393.1"/>
    <property type="molecule type" value="Genomic_DNA"/>
</dbReference>
<evidence type="ECO:0000259" key="8">
    <source>
        <dbReference type="SMART" id="SM00382"/>
    </source>
</evidence>
<keyword evidence="11" id="KW-1185">Reference proteome</keyword>
<dbReference type="AlphaFoldDB" id="A0A4R6E154"/>
<keyword evidence="10" id="KW-0645">Protease</keyword>
<dbReference type="NCBIfam" id="NF003544">
    <property type="entry name" value="PRK05201.1"/>
    <property type="match status" value="1"/>
</dbReference>
<feature type="binding site" evidence="7">
    <location>
        <position position="18"/>
    </location>
    <ligand>
        <name>ATP</name>
        <dbReference type="ChEBI" id="CHEBI:30616"/>
    </ligand>
</feature>
<protein>
    <recommendedName>
        <fullName evidence="7">ATP-dependent protease ATPase subunit HslU</fullName>
    </recommendedName>
    <alternativeName>
        <fullName evidence="7">Unfoldase HslU</fullName>
    </alternativeName>
</protein>
<dbReference type="SMART" id="SM00382">
    <property type="entry name" value="AAA"/>
    <property type="match status" value="1"/>
</dbReference>
<keyword evidence="4 7" id="KW-0547">Nucleotide-binding</keyword>
<comment type="subunit">
    <text evidence="7">A double ring-shaped homohexamer of HslV is capped on each side by a ring-shaped HslU homohexamer. The assembly of the HslU/HslV complex is dependent on binding of ATP.</text>
</comment>
<dbReference type="InterPro" id="IPR004491">
    <property type="entry name" value="HslU"/>
</dbReference>
<keyword evidence="10" id="KW-0378">Hydrolase</keyword>
<dbReference type="SUPFAM" id="SSF52540">
    <property type="entry name" value="P-loop containing nucleoside triphosphate hydrolases"/>
    <property type="match status" value="1"/>
</dbReference>
<dbReference type="Pfam" id="PF00004">
    <property type="entry name" value="AAA"/>
    <property type="match status" value="1"/>
</dbReference>
<evidence type="ECO:0000256" key="3">
    <source>
        <dbReference type="ARBA" id="ARBA00022490"/>
    </source>
</evidence>
<dbReference type="InterPro" id="IPR019489">
    <property type="entry name" value="Clp_ATPase_C"/>
</dbReference>
<dbReference type="RefSeq" id="WP_133590928.1">
    <property type="nucleotide sequence ID" value="NZ_SNVV01000007.1"/>
</dbReference>
<sequence length="444" mass="49462">MTQMTPPEIVSELDKHIVGQAKAKKAVAIALRNRWRRAQVDEPLRSEITPKNILMIGPTGVGKTEIARRLARLANAPFIKVEATKFTEVGYVGRDVDTIIRDLAEIAIKDGRERAMRVVRDRALDAAEDRVLDALLPPARPVGFNAEPEAATDNATRQKFRKRLREGELDDKEIEIEVAVAGMQAEIFAPPGMEELTQQIQGMFQNIGGGKKKLRKLQIKEALKVLADEEAARLINDEEVKAEALRAVEQNGIVFLDEVDKIAARSDAHGADVSRQGVQRDLLPLVEGTTVSTKYGMIKTDHILFIASGAFHLSKPSDLIPELQGRFPIRVELDSLSVEDFERILTSTDACLTRQYQALLATDGVTLEFKPEGIRRLAQIAFQVNEKTENIGARRLYTVMEKLLEEVSFDAGRVGLERLEVDAAYVDGRLDMLAQREDLAHFIL</sequence>
<dbReference type="SMART" id="SM01086">
    <property type="entry name" value="ClpB_D2-small"/>
    <property type="match status" value="1"/>
</dbReference>
<feature type="binding site" evidence="7">
    <location>
        <begin position="60"/>
        <end position="65"/>
    </location>
    <ligand>
        <name>ATP</name>
        <dbReference type="ChEBI" id="CHEBI:30616"/>
    </ligand>
</feature>
<dbReference type="GO" id="GO:0005524">
    <property type="term" value="F:ATP binding"/>
    <property type="evidence" value="ECO:0007669"/>
    <property type="project" value="UniProtKB-UniRule"/>
</dbReference>
<dbReference type="NCBIfam" id="TIGR00390">
    <property type="entry name" value="hslU"/>
    <property type="match status" value="1"/>
</dbReference>
<dbReference type="InterPro" id="IPR027417">
    <property type="entry name" value="P-loop_NTPase"/>
</dbReference>
<dbReference type="PANTHER" id="PTHR48102:SF3">
    <property type="entry name" value="ATP-DEPENDENT PROTEASE ATPASE SUBUNIT HSLU"/>
    <property type="match status" value="1"/>
</dbReference>
<gene>
    <name evidence="7" type="primary">hslU</name>
    <name evidence="10" type="ORF">C7389_107127</name>
</gene>
<evidence type="ECO:0000256" key="1">
    <source>
        <dbReference type="ARBA" id="ARBA00004496"/>
    </source>
</evidence>
<dbReference type="Gene3D" id="1.10.8.60">
    <property type="match status" value="1"/>
</dbReference>
<comment type="similarity">
    <text evidence="2 7">Belongs to the ClpX chaperone family. HslU subfamily.</text>
</comment>
<evidence type="ECO:0000256" key="6">
    <source>
        <dbReference type="ARBA" id="ARBA00023186"/>
    </source>
</evidence>
<dbReference type="InterPro" id="IPR003959">
    <property type="entry name" value="ATPase_AAA_core"/>
</dbReference>
<feature type="binding site" evidence="7">
    <location>
        <position position="257"/>
    </location>
    <ligand>
        <name>ATP</name>
        <dbReference type="ChEBI" id="CHEBI:30616"/>
    </ligand>
</feature>
<dbReference type="HAMAP" id="MF_00249">
    <property type="entry name" value="HslU"/>
    <property type="match status" value="1"/>
</dbReference>
<comment type="subcellular location">
    <subcellularLocation>
        <location evidence="1 7">Cytoplasm</location>
    </subcellularLocation>
</comment>
<dbReference type="Gene3D" id="3.40.50.300">
    <property type="entry name" value="P-loop containing nucleotide triphosphate hydrolases"/>
    <property type="match status" value="2"/>
</dbReference>
<feature type="domain" description="AAA+ ATPase" evidence="8">
    <location>
        <begin position="49"/>
        <end position="333"/>
    </location>
</feature>
<keyword evidence="6 7" id="KW-0143">Chaperone</keyword>
<dbReference type="Pfam" id="PF07724">
    <property type="entry name" value="AAA_2"/>
    <property type="match status" value="1"/>
</dbReference>
<dbReference type="InterPro" id="IPR050052">
    <property type="entry name" value="ATP-dep_Clp_protease_ClpX"/>
</dbReference>
<evidence type="ECO:0000256" key="2">
    <source>
        <dbReference type="ARBA" id="ARBA00009771"/>
    </source>
</evidence>
<dbReference type="GO" id="GO:0009376">
    <property type="term" value="C:HslUV protease complex"/>
    <property type="evidence" value="ECO:0007669"/>
    <property type="project" value="UniProtKB-UniRule"/>
</dbReference>
<feature type="binding site" evidence="7">
    <location>
        <position position="322"/>
    </location>
    <ligand>
        <name>ATP</name>
        <dbReference type="ChEBI" id="CHEBI:30616"/>
    </ligand>
</feature>
<dbReference type="Proteomes" id="UP000295129">
    <property type="component" value="Unassembled WGS sequence"/>
</dbReference>
<dbReference type="GO" id="GO:0043335">
    <property type="term" value="P:protein unfolding"/>
    <property type="evidence" value="ECO:0007669"/>
    <property type="project" value="UniProtKB-UniRule"/>
</dbReference>
<feature type="binding site" evidence="7">
    <location>
        <position position="394"/>
    </location>
    <ligand>
        <name>ATP</name>
        <dbReference type="ChEBI" id="CHEBI:30616"/>
    </ligand>
</feature>
<evidence type="ECO:0000256" key="4">
    <source>
        <dbReference type="ARBA" id="ARBA00022741"/>
    </source>
</evidence>
<comment type="function">
    <text evidence="7">ATPase subunit of a proteasome-like degradation complex; this subunit has chaperone activity. The binding of ATP and its subsequent hydrolysis by HslU are essential for unfolding of protein substrates subsequently hydrolyzed by HslV. HslU recognizes the N-terminal part of its protein substrates and unfolds these before they are guided to HslV for hydrolysis.</text>
</comment>
<dbReference type="Gene3D" id="1.10.8.10">
    <property type="entry name" value="DNA helicase RuvA subunit, C-terminal domain"/>
    <property type="match status" value="1"/>
</dbReference>
<evidence type="ECO:0000256" key="5">
    <source>
        <dbReference type="ARBA" id="ARBA00022840"/>
    </source>
</evidence>
<dbReference type="GO" id="GO:0008233">
    <property type="term" value="F:peptidase activity"/>
    <property type="evidence" value="ECO:0007669"/>
    <property type="project" value="UniProtKB-KW"/>
</dbReference>
<keyword evidence="3 7" id="KW-0963">Cytoplasm</keyword>
<dbReference type="GO" id="GO:0016887">
    <property type="term" value="F:ATP hydrolysis activity"/>
    <property type="evidence" value="ECO:0007669"/>
    <property type="project" value="InterPro"/>
</dbReference>
<evidence type="ECO:0000259" key="9">
    <source>
        <dbReference type="SMART" id="SM01086"/>
    </source>
</evidence>
<evidence type="ECO:0000313" key="10">
    <source>
        <dbReference type="EMBL" id="TDN51393.1"/>
    </source>
</evidence>
<dbReference type="CDD" id="cd19498">
    <property type="entry name" value="RecA-like_HslU"/>
    <property type="match status" value="1"/>
</dbReference>
<evidence type="ECO:0000313" key="11">
    <source>
        <dbReference type="Proteomes" id="UP000295129"/>
    </source>
</evidence>
<proteinExistence type="inferred from homology"/>
<reference evidence="10 11" key="1">
    <citation type="submission" date="2019-03" db="EMBL/GenBank/DDBJ databases">
        <title>Genomic Encyclopedia of Type Strains, Phase IV (KMG-IV): sequencing the most valuable type-strain genomes for metagenomic binning, comparative biology and taxonomic classification.</title>
        <authorList>
            <person name="Goeker M."/>
        </authorList>
    </citation>
    <scope>NUCLEOTIDE SEQUENCE [LARGE SCALE GENOMIC DNA]</scope>
    <source>
        <strain evidence="10 11">DSM 12121</strain>
    </source>
</reference>
<dbReference type="FunFam" id="3.40.50.300:FF:000213">
    <property type="entry name" value="ATP-dependent protease ATPase subunit HslU"/>
    <property type="match status" value="1"/>
</dbReference>
<dbReference type="InterPro" id="IPR003593">
    <property type="entry name" value="AAA+_ATPase"/>
</dbReference>
<accession>A0A4R6E154</accession>
<name>A0A4R6E154_9RHOO</name>
<dbReference type="GO" id="GO:0036402">
    <property type="term" value="F:proteasome-activating activity"/>
    <property type="evidence" value="ECO:0007669"/>
    <property type="project" value="UniProtKB-UniRule"/>
</dbReference>
<organism evidence="10 11">
    <name type="scientific">Azoarcus indigens</name>
    <dbReference type="NCBI Taxonomy" id="29545"/>
    <lineage>
        <taxon>Bacteria</taxon>
        <taxon>Pseudomonadati</taxon>
        <taxon>Pseudomonadota</taxon>
        <taxon>Betaproteobacteria</taxon>
        <taxon>Rhodocyclales</taxon>
        <taxon>Zoogloeaceae</taxon>
        <taxon>Azoarcus</taxon>
    </lineage>
</organism>
<keyword evidence="5 7" id="KW-0067">ATP-binding</keyword>
<evidence type="ECO:0000256" key="7">
    <source>
        <dbReference type="HAMAP-Rule" id="MF_00249"/>
    </source>
</evidence>